<feature type="transmembrane region" description="Helical" evidence="6">
    <location>
        <begin position="229"/>
        <end position="250"/>
    </location>
</feature>
<feature type="domain" description="Major facilitator superfamily (MFS) profile" evidence="7">
    <location>
        <begin position="6"/>
        <end position="408"/>
    </location>
</feature>
<feature type="transmembrane region" description="Helical" evidence="6">
    <location>
        <begin position="295"/>
        <end position="313"/>
    </location>
</feature>
<keyword evidence="5 6" id="KW-0472">Membrane</keyword>
<gene>
    <name evidence="8" type="ORF">WGH24286_00819</name>
</gene>
<name>A0ABM8ZA95_9LACO</name>
<evidence type="ECO:0000256" key="4">
    <source>
        <dbReference type="ARBA" id="ARBA00022989"/>
    </source>
</evidence>
<dbReference type="Pfam" id="PF07690">
    <property type="entry name" value="MFS_1"/>
    <property type="match status" value="1"/>
</dbReference>
<feature type="transmembrane region" description="Helical" evidence="6">
    <location>
        <begin position="143"/>
        <end position="165"/>
    </location>
</feature>
<dbReference type="EMBL" id="CAKKNT010000008">
    <property type="protein sequence ID" value="CAH0418401.1"/>
    <property type="molecule type" value="Genomic_DNA"/>
</dbReference>
<dbReference type="InterPro" id="IPR036259">
    <property type="entry name" value="MFS_trans_sf"/>
</dbReference>
<dbReference type="RefSeq" id="WP_230098492.1">
    <property type="nucleotide sequence ID" value="NZ_CAKKNT010000008.1"/>
</dbReference>
<dbReference type="SUPFAM" id="SSF103473">
    <property type="entry name" value="MFS general substrate transporter"/>
    <property type="match status" value="1"/>
</dbReference>
<comment type="caution">
    <text evidence="8">The sequence shown here is derived from an EMBL/GenBank/DDBJ whole genome shotgun (WGS) entry which is preliminary data.</text>
</comment>
<keyword evidence="4 6" id="KW-1133">Transmembrane helix</keyword>
<keyword evidence="3 6" id="KW-0812">Transmembrane</keyword>
<dbReference type="PRINTS" id="PR01035">
    <property type="entry name" value="TCRTETA"/>
</dbReference>
<evidence type="ECO:0000256" key="5">
    <source>
        <dbReference type="ARBA" id="ARBA00023136"/>
    </source>
</evidence>
<dbReference type="Gene3D" id="1.20.1250.20">
    <property type="entry name" value="MFS general substrate transporter like domains"/>
    <property type="match status" value="2"/>
</dbReference>
<feature type="transmembrane region" description="Helical" evidence="6">
    <location>
        <begin position="52"/>
        <end position="72"/>
    </location>
</feature>
<keyword evidence="9" id="KW-1185">Reference proteome</keyword>
<dbReference type="PANTHER" id="PTHR23528">
    <property type="match status" value="1"/>
</dbReference>
<dbReference type="Proteomes" id="UP000789719">
    <property type="component" value="Unassembled WGS sequence"/>
</dbReference>
<comment type="subcellular location">
    <subcellularLocation>
        <location evidence="1">Cell membrane</location>
        <topology evidence="1">Multi-pass membrane protein</topology>
    </subcellularLocation>
</comment>
<evidence type="ECO:0000256" key="3">
    <source>
        <dbReference type="ARBA" id="ARBA00022692"/>
    </source>
</evidence>
<evidence type="ECO:0000259" key="7">
    <source>
        <dbReference type="PROSITE" id="PS50850"/>
    </source>
</evidence>
<feature type="transmembrane region" description="Helical" evidence="6">
    <location>
        <begin position="357"/>
        <end position="376"/>
    </location>
</feature>
<reference evidence="8 9" key="1">
    <citation type="submission" date="2021-11" db="EMBL/GenBank/DDBJ databases">
        <authorList>
            <person name="Depoorter E."/>
        </authorList>
    </citation>
    <scope>NUCLEOTIDE SEQUENCE [LARGE SCALE GENOMIC DNA]</scope>
    <source>
        <strain evidence="8 9">LMG 24286</strain>
    </source>
</reference>
<evidence type="ECO:0000313" key="9">
    <source>
        <dbReference type="Proteomes" id="UP000789719"/>
    </source>
</evidence>
<evidence type="ECO:0000256" key="1">
    <source>
        <dbReference type="ARBA" id="ARBA00004651"/>
    </source>
</evidence>
<feature type="transmembrane region" description="Helical" evidence="6">
    <location>
        <begin position="84"/>
        <end position="102"/>
    </location>
</feature>
<dbReference type="PANTHER" id="PTHR23528:SF1">
    <property type="entry name" value="MAJOR FACILITATOR SUPERFAMILY (MFS) PROFILE DOMAIN-CONTAINING PROTEIN"/>
    <property type="match status" value="1"/>
</dbReference>
<evidence type="ECO:0000313" key="8">
    <source>
        <dbReference type="EMBL" id="CAH0418401.1"/>
    </source>
</evidence>
<organism evidence="8 9">
    <name type="scientific">Periweissella ghanensis</name>
    <dbReference type="NCBI Taxonomy" id="467997"/>
    <lineage>
        <taxon>Bacteria</taxon>
        <taxon>Bacillati</taxon>
        <taxon>Bacillota</taxon>
        <taxon>Bacilli</taxon>
        <taxon>Lactobacillales</taxon>
        <taxon>Lactobacillaceae</taxon>
        <taxon>Periweissella</taxon>
    </lineage>
</organism>
<dbReference type="InterPro" id="IPR001958">
    <property type="entry name" value="Tet-R_TetA/multi-R_MdtG-like"/>
</dbReference>
<dbReference type="InterPro" id="IPR011701">
    <property type="entry name" value="MFS"/>
</dbReference>
<feature type="transmembrane region" description="Helical" evidence="6">
    <location>
        <begin position="319"/>
        <end position="345"/>
    </location>
</feature>
<proteinExistence type="predicted"/>
<dbReference type="InterPro" id="IPR020846">
    <property type="entry name" value="MFS_dom"/>
</dbReference>
<keyword evidence="2" id="KW-0813">Transport</keyword>
<dbReference type="PROSITE" id="PS50850">
    <property type="entry name" value="MFS"/>
    <property type="match status" value="1"/>
</dbReference>
<feature type="transmembrane region" description="Helical" evidence="6">
    <location>
        <begin position="262"/>
        <end position="283"/>
    </location>
</feature>
<feature type="transmembrane region" description="Helical" evidence="6">
    <location>
        <begin position="382"/>
        <end position="403"/>
    </location>
</feature>
<feature type="transmembrane region" description="Helical" evidence="6">
    <location>
        <begin position="171"/>
        <end position="192"/>
    </location>
</feature>
<evidence type="ECO:0000256" key="2">
    <source>
        <dbReference type="ARBA" id="ARBA00022448"/>
    </source>
</evidence>
<feature type="transmembrane region" description="Helical" evidence="6">
    <location>
        <begin position="108"/>
        <end position="131"/>
    </location>
</feature>
<evidence type="ECO:0000256" key="6">
    <source>
        <dbReference type="SAM" id="Phobius"/>
    </source>
</evidence>
<accession>A0ABM8ZA95</accession>
<feature type="transmembrane region" description="Helical" evidence="6">
    <location>
        <begin position="12"/>
        <end position="32"/>
    </location>
</feature>
<protein>
    <recommendedName>
        <fullName evidence="7">Major facilitator superfamily (MFS) profile domain-containing protein</fullName>
    </recommendedName>
</protein>
<sequence length="425" mass="45106">MTNEKTSYKRLVAAILIGFTMLSVALLTPALVLLSVKVINLDPKNYTNTYGFAVGIGTFFAIIAPPLGGALGDHTHLMLGKRRVWLIIGAVVGAVGMLMMGFSKSIGVLIAGWMIVQFFYNIAGASFSSLVPDQVPEEKRASFSGLIGLAQPLGVLIGNVLAGALNVKFPILLWIILTLFGLAGPIITSLMIKDTPAIKKPQGPKQSFGHMLGSIFPSPRKYPNYTKAFFLKIFILMGYGAGTYLPIMLARKFGFSGNHAGQVVAIVNIAGLVFAAGMSLAGGFLSDKIKRQRPLILAGAISMIIGLMLYMTATGIPVIIVGGIFLATGFGLFNSADASLVLRVLPNKDDAGKDYGLMTSANNLQGVLIPLLAPFLLKIGGWYAFFIGLAIICALGIVMLYSIPEDPRFAASKQATDDVHHAPVA</sequence>